<evidence type="ECO:0000313" key="2">
    <source>
        <dbReference type="Proteomes" id="UP001219525"/>
    </source>
</evidence>
<evidence type="ECO:0000313" key="1">
    <source>
        <dbReference type="EMBL" id="KAJ7223328.1"/>
    </source>
</evidence>
<reference evidence="1" key="1">
    <citation type="submission" date="2023-03" db="EMBL/GenBank/DDBJ databases">
        <title>Massive genome expansion in bonnet fungi (Mycena s.s.) driven by repeated elements and novel gene families across ecological guilds.</title>
        <authorList>
            <consortium name="Lawrence Berkeley National Laboratory"/>
            <person name="Harder C.B."/>
            <person name="Miyauchi S."/>
            <person name="Viragh M."/>
            <person name="Kuo A."/>
            <person name="Thoen E."/>
            <person name="Andreopoulos B."/>
            <person name="Lu D."/>
            <person name="Skrede I."/>
            <person name="Drula E."/>
            <person name="Henrissat B."/>
            <person name="Morin E."/>
            <person name="Kohler A."/>
            <person name="Barry K."/>
            <person name="LaButti K."/>
            <person name="Morin E."/>
            <person name="Salamov A."/>
            <person name="Lipzen A."/>
            <person name="Mereny Z."/>
            <person name="Hegedus B."/>
            <person name="Baldrian P."/>
            <person name="Stursova M."/>
            <person name="Weitz H."/>
            <person name="Taylor A."/>
            <person name="Grigoriev I.V."/>
            <person name="Nagy L.G."/>
            <person name="Martin F."/>
            <person name="Kauserud H."/>
        </authorList>
    </citation>
    <scope>NUCLEOTIDE SEQUENCE</scope>
    <source>
        <strain evidence="1">9144</strain>
    </source>
</reference>
<comment type="caution">
    <text evidence="1">The sequence shown here is derived from an EMBL/GenBank/DDBJ whole genome shotgun (WGS) entry which is preliminary data.</text>
</comment>
<protein>
    <submittedName>
        <fullName evidence="1">Uncharacterized protein</fullName>
    </submittedName>
</protein>
<dbReference type="Proteomes" id="UP001219525">
    <property type="component" value="Unassembled WGS sequence"/>
</dbReference>
<gene>
    <name evidence="1" type="ORF">GGX14DRAFT_387654</name>
</gene>
<keyword evidence="2" id="KW-1185">Reference proteome</keyword>
<proteinExistence type="predicted"/>
<name>A0AAD7E298_9AGAR</name>
<accession>A0AAD7E298</accession>
<organism evidence="1 2">
    <name type="scientific">Mycena pura</name>
    <dbReference type="NCBI Taxonomy" id="153505"/>
    <lineage>
        <taxon>Eukaryota</taxon>
        <taxon>Fungi</taxon>
        <taxon>Dikarya</taxon>
        <taxon>Basidiomycota</taxon>
        <taxon>Agaricomycotina</taxon>
        <taxon>Agaricomycetes</taxon>
        <taxon>Agaricomycetidae</taxon>
        <taxon>Agaricales</taxon>
        <taxon>Marasmiineae</taxon>
        <taxon>Mycenaceae</taxon>
        <taxon>Mycena</taxon>
    </lineage>
</organism>
<dbReference type="EMBL" id="JARJCW010000006">
    <property type="protein sequence ID" value="KAJ7223328.1"/>
    <property type="molecule type" value="Genomic_DNA"/>
</dbReference>
<dbReference type="AlphaFoldDB" id="A0AAD7E298"/>
<sequence length="115" mass="12541">MSGGRRSLGNPTHATQGPAFYELLVVPTFTPELTQANATDKCCRLNTWGVPPMGLLSCFVIQCTFIKGNEEICVEILCHFGLPKCTEHVILFNRFLGELLSAQLKINKGAAESGK</sequence>